<dbReference type="VEuPathDB" id="FungiDB:M_BR32_EuGene_00071171"/>
<dbReference type="InterPro" id="IPR000331">
    <property type="entry name" value="Rap/Ran_GAP_dom"/>
</dbReference>
<dbReference type="GO" id="GO:0005096">
    <property type="term" value="F:GTPase activator activity"/>
    <property type="evidence" value="ECO:0007669"/>
    <property type="project" value="UniProtKB-KW"/>
</dbReference>
<evidence type="ECO:0000313" key="4">
    <source>
        <dbReference type="EMBL" id="QBZ64746.1"/>
    </source>
</evidence>
<protein>
    <recommendedName>
        <fullName evidence="3">Rap-GAP domain-containing protein</fullName>
    </recommendedName>
</protein>
<name>A0A4P7NSD3_PYROR</name>
<dbReference type="PANTHER" id="PTHR10063:SF0">
    <property type="entry name" value="TUBERIN"/>
    <property type="match status" value="1"/>
</dbReference>
<dbReference type="GO" id="GO:0032007">
    <property type="term" value="P:negative regulation of TOR signaling"/>
    <property type="evidence" value="ECO:0007669"/>
    <property type="project" value="TreeGrafter"/>
</dbReference>
<dbReference type="InterPro" id="IPR035974">
    <property type="entry name" value="Rap/Ran-GAP_sf"/>
</dbReference>
<feature type="region of interest" description="Disordered" evidence="2">
    <location>
        <begin position="789"/>
        <end position="843"/>
    </location>
</feature>
<proteinExistence type="predicted"/>
<feature type="compositionally biased region" description="Polar residues" evidence="2">
    <location>
        <begin position="1635"/>
        <end position="1655"/>
    </location>
</feature>
<feature type="compositionally biased region" description="Gly residues" evidence="2">
    <location>
        <begin position="1572"/>
        <end position="1582"/>
    </location>
</feature>
<dbReference type="Pfam" id="PF03542">
    <property type="entry name" value="Tuberin"/>
    <property type="match status" value="1"/>
</dbReference>
<evidence type="ECO:0000256" key="1">
    <source>
        <dbReference type="ARBA" id="ARBA00022468"/>
    </source>
</evidence>
<reference evidence="4 5" key="1">
    <citation type="journal article" date="2019" name="Mol. Biol. Evol.">
        <title>Blast fungal genomes show frequent chromosomal changes, gene gains and losses, and effector gene turnover.</title>
        <authorList>
            <person name="Gomez Luciano L.B."/>
            <person name="Jason Tsai I."/>
            <person name="Chuma I."/>
            <person name="Tosa Y."/>
            <person name="Chen Y.H."/>
            <person name="Li J.Y."/>
            <person name="Li M.Y."/>
            <person name="Jade Lu M.Y."/>
            <person name="Nakayashiki H."/>
            <person name="Li W.H."/>
        </authorList>
    </citation>
    <scope>NUCLEOTIDE SEQUENCE [LARGE SCALE GENOMIC DNA]</scope>
    <source>
        <strain evidence="4">MZ5-1-6</strain>
    </source>
</reference>
<keyword evidence="1" id="KW-0343">GTPase activation</keyword>
<dbReference type="Gene3D" id="3.40.50.11210">
    <property type="entry name" value="Rap/Ran-GAP"/>
    <property type="match status" value="1"/>
</dbReference>
<dbReference type="PROSITE" id="PS50085">
    <property type="entry name" value="RAPGAP"/>
    <property type="match status" value="1"/>
</dbReference>
<feature type="region of interest" description="Disordered" evidence="2">
    <location>
        <begin position="680"/>
        <end position="700"/>
    </location>
</feature>
<accession>A0A4P7NSD3</accession>
<dbReference type="Pfam" id="PF02145">
    <property type="entry name" value="Rap_GAP"/>
    <property type="match status" value="1"/>
</dbReference>
<dbReference type="Proteomes" id="UP000294847">
    <property type="component" value="Chromosome 6"/>
</dbReference>
<gene>
    <name evidence="4" type="ORF">PoMZ_06445</name>
</gene>
<feature type="compositionally biased region" description="Polar residues" evidence="2">
    <location>
        <begin position="1596"/>
        <end position="1623"/>
    </location>
</feature>
<evidence type="ECO:0000259" key="3">
    <source>
        <dbReference type="PROSITE" id="PS50085"/>
    </source>
</evidence>
<feature type="compositionally biased region" description="Low complexity" evidence="2">
    <location>
        <begin position="833"/>
        <end position="843"/>
    </location>
</feature>
<dbReference type="InterPro" id="IPR027107">
    <property type="entry name" value="Tuberin/Ral-act_asu"/>
</dbReference>
<sequence length="1683" mass="185722">MLRRIVSLGHTASESDEPMSRSTEDATQSPDSARSTGGLASVFKNLTGARLTKSPPPVQPMPICAAASTAQLTTESATVQECTVTGQPAHRLDALEHLRSAPLNERIAAAASLRIAIATCSLTSVLDIWYAGKDLIEPGKPHAARVAGWELVTECVRHHECTDLERREYFRTISAPANPEDFHLQLAALEDLTSRGRDLAGFEYDVVPLLSTWLQEKFQAVKEAKEAVKEARKNPSRSTSRATKAKANVSGEEKNFSRLFDFVQEVVKFNFKVTNDNSAGGLIECLLDICMATNSEDDLKSCINVFNAIVTFGMIPSANLGRCVNVLSSIYSMVANLAKPAWQVLSNISKSHHGNAMVQILLTVLQAYTAAGRAESQQRDQREVRGALEVLQKLVWKSSNKGYPSVPLSPLIDGLVNLVKNQATPKTCGILLQLINSLFDDGAKKLNAAIEDEDWAVILNVAADCAKRCRVLPKPDKSSGRDVPVSGRSLSSPTSSFEREDPILAEIGRLAARLEQLLLEFQSELVQRQDCIVFFTKIHELLPDSAAGLVLDYFAEFHCCFPSDIQWEDNVSLVLETFFRDRRRSISVRSRAFRIITEVIDILEIIDAESGVYTAPGLTQSLLDGIAEESETQILQNIVSFAVSVSQSADQDLFDHIIDCLRSVVANDRSRAPHVLAPVMNTGSQTQPPESADDHGNFQSQSNVVTRGYVQMFMRSMDTDVRKASRLFDAIVHIARSSKCETDARLTAMKMLFRLRSDWENHVFLTPFTESDALATMMFRTEESISKRLTEEAQNARPPRPEANSLTNRPGRAVSFGQSISPFERDRTPVSRSTSGAGAGSASAGKYRQMWSLSDQDALPEPPSPIASPVLFSHCPIAPDEVPEPVPALNMAAWLEALISILHVGCDWEIYSFIIVHLPSQLANHALFEDAIPQVQQIRGIICEKIRNNMFQEPPISTHLRKTEVAVCFYHILTTILSYHHHFQKNEEDEIVQTFMQGLSDKSAKCCIHALSICAHELPLSTSKCLVAILQRMSQIITRQGVAMHILEFLACLSRLSELYSNFREDEYRIVFGICFRYLQDVRAKRSSLRLGNGSEPPTPMTPLGQLDAGNTSDDLPQYVYALGYHVITFWFLAVKLPDRPNHVPWIAKNLFADADGGPGEEQAQITLDFMSRVAYSDVDESLEDPLFTQERFDEIKERNWIVGNSIVSIKQATRNGWAHVTKRQPSGTSCFVVRESIKPLPHHQIRAVTAESNRDGQTMLENAAFPSHVMVQLLSSLPQPQNSTLRPIPLPEDPAIPRAIKMFDHNSPVDGHKVGVIYIGEGQSKEAEILANVSGSRDYIDFLNGLGTLTKLKGATFNAQGLDRQYDTDGQYTFCWRDRVTEIVFHVTTQMPTNLDQDPACTQKKKHIGNDFVNIIFNDSGLPFNFDTFASEFNYVNIVITPVSRASFVASRERAAKMAVAKEGGTTGEADNGKSYQQYNPFFKVQVMSKPGFPEISPAASTKMISLESLPDFIRLLALNASVFSHVWSTRTIGEHVSTWRNRLREIVRMRERYGPKPTAPSPSPPPTASTGGGGGGGFGGVSSVPTISSISSSQHTVGNIASSSTSTLDASRPASSMRDSFSSLRRSSVATFFTTASEQTQQSHRSSMMSSAPTHEGVDMTPTQSNGHDPLADSLDFSKWA</sequence>
<dbReference type="SUPFAM" id="SSF48371">
    <property type="entry name" value="ARM repeat"/>
    <property type="match status" value="1"/>
</dbReference>
<feature type="region of interest" description="Disordered" evidence="2">
    <location>
        <begin position="475"/>
        <end position="497"/>
    </location>
</feature>
<dbReference type="SUPFAM" id="SSF111347">
    <property type="entry name" value="Rap/Ran-GAP"/>
    <property type="match status" value="1"/>
</dbReference>
<dbReference type="GO" id="GO:0033596">
    <property type="term" value="C:TSC1-TSC2 complex"/>
    <property type="evidence" value="ECO:0007669"/>
    <property type="project" value="TreeGrafter"/>
</dbReference>
<organism evidence="4 5">
    <name type="scientific">Pyricularia oryzae</name>
    <name type="common">Rice blast fungus</name>
    <name type="synonym">Magnaporthe oryzae</name>
    <dbReference type="NCBI Taxonomy" id="318829"/>
    <lineage>
        <taxon>Eukaryota</taxon>
        <taxon>Fungi</taxon>
        <taxon>Dikarya</taxon>
        <taxon>Ascomycota</taxon>
        <taxon>Pezizomycotina</taxon>
        <taxon>Sordariomycetes</taxon>
        <taxon>Sordariomycetidae</taxon>
        <taxon>Magnaporthales</taxon>
        <taxon>Pyriculariaceae</taxon>
        <taxon>Pyricularia</taxon>
    </lineage>
</organism>
<dbReference type="GO" id="GO:0005634">
    <property type="term" value="C:nucleus"/>
    <property type="evidence" value="ECO:0007669"/>
    <property type="project" value="InterPro"/>
</dbReference>
<feature type="region of interest" description="Disordered" evidence="2">
    <location>
        <begin position="1635"/>
        <end position="1683"/>
    </location>
</feature>
<feature type="compositionally biased region" description="Polar residues" evidence="2">
    <location>
        <begin position="25"/>
        <end position="35"/>
    </location>
</feature>
<evidence type="ECO:0000256" key="2">
    <source>
        <dbReference type="SAM" id="MobiDB-lite"/>
    </source>
</evidence>
<feature type="region of interest" description="Disordered" evidence="2">
    <location>
        <begin position="1555"/>
        <end position="1623"/>
    </location>
</feature>
<dbReference type="InterPro" id="IPR016024">
    <property type="entry name" value="ARM-type_fold"/>
</dbReference>
<dbReference type="PANTHER" id="PTHR10063">
    <property type="entry name" value="TUBERIN"/>
    <property type="match status" value="1"/>
</dbReference>
<feature type="region of interest" description="Disordered" evidence="2">
    <location>
        <begin position="1"/>
        <end position="38"/>
    </location>
</feature>
<evidence type="ECO:0000313" key="5">
    <source>
        <dbReference type="Proteomes" id="UP000294847"/>
    </source>
</evidence>
<dbReference type="InterPro" id="IPR024584">
    <property type="entry name" value="Tuberin_N"/>
</dbReference>
<feature type="domain" description="Rap-GAP" evidence="3">
    <location>
        <begin position="1301"/>
        <end position="1551"/>
    </location>
</feature>
<dbReference type="InterPro" id="IPR018515">
    <property type="entry name" value="Tuberin-type_domain"/>
</dbReference>
<dbReference type="EMBL" id="CP034209">
    <property type="protein sequence ID" value="QBZ64746.1"/>
    <property type="molecule type" value="Genomic_DNA"/>
</dbReference>
<feature type="compositionally biased region" description="Low complexity" evidence="2">
    <location>
        <begin position="1583"/>
        <end position="1595"/>
    </location>
</feature>
<feature type="compositionally biased region" description="Pro residues" evidence="2">
    <location>
        <begin position="1559"/>
        <end position="1569"/>
    </location>
</feature>
<dbReference type="GO" id="GO:0051056">
    <property type="term" value="P:regulation of small GTPase mediated signal transduction"/>
    <property type="evidence" value="ECO:0007669"/>
    <property type="project" value="InterPro"/>
</dbReference>
<dbReference type="Pfam" id="PF11864">
    <property type="entry name" value="DUF3384"/>
    <property type="match status" value="1"/>
</dbReference>
<dbReference type="FunFam" id="3.40.50.11210:FF:000007">
    <property type="entry name" value="Tuberous sclerosis 2"/>
    <property type="match status" value="1"/>
</dbReference>